<dbReference type="AlphaFoldDB" id="X0UHG2"/>
<proteinExistence type="predicted"/>
<evidence type="ECO:0000313" key="1">
    <source>
        <dbReference type="EMBL" id="GAF99837.1"/>
    </source>
</evidence>
<reference evidence="1" key="1">
    <citation type="journal article" date="2014" name="Front. Microbiol.">
        <title>High frequency of phylogenetically diverse reductive dehalogenase-homologous genes in deep subseafloor sedimentary metagenomes.</title>
        <authorList>
            <person name="Kawai M."/>
            <person name="Futagami T."/>
            <person name="Toyoda A."/>
            <person name="Takaki Y."/>
            <person name="Nishi S."/>
            <person name="Hori S."/>
            <person name="Arai W."/>
            <person name="Tsubouchi T."/>
            <person name="Morono Y."/>
            <person name="Uchiyama I."/>
            <person name="Ito T."/>
            <person name="Fujiyama A."/>
            <person name="Inagaki F."/>
            <person name="Takami H."/>
        </authorList>
    </citation>
    <scope>NUCLEOTIDE SEQUENCE</scope>
    <source>
        <strain evidence="1">Expedition CK06-06</strain>
    </source>
</reference>
<organism evidence="1">
    <name type="scientific">marine sediment metagenome</name>
    <dbReference type="NCBI Taxonomy" id="412755"/>
    <lineage>
        <taxon>unclassified sequences</taxon>
        <taxon>metagenomes</taxon>
        <taxon>ecological metagenomes</taxon>
    </lineage>
</organism>
<comment type="caution">
    <text evidence="1">The sequence shown here is derived from an EMBL/GenBank/DDBJ whole genome shotgun (WGS) entry which is preliminary data.</text>
</comment>
<accession>X0UHG2</accession>
<dbReference type="SUPFAM" id="SSF82171">
    <property type="entry name" value="DPP6 N-terminal domain-like"/>
    <property type="match status" value="1"/>
</dbReference>
<dbReference type="EMBL" id="BARS01027578">
    <property type="protein sequence ID" value="GAF99837.1"/>
    <property type="molecule type" value="Genomic_DNA"/>
</dbReference>
<sequence>CCEEAISCCDALTSEVDTIATQIDGIISDIDILDSCCDVQASQINTITTQIDILDSCCDVQASQIDTIVTQIDILDSCCDVLTSQIDVDTSQIDILISCCDVQSSQIDVLETCCEEALSCCDAQDTRIEVLESCCEEFQDLECCLRGLIEDCCRADFIDQVDSDLGKPVSAFDWSFDEQFVVVGLGKCTTSTDLRFAIYSFDGTTLTFVCDGVVPEGDANTNRQITSVRWHPSRNVFALSVTENAGSPEVFIYDPFAGGGCGPAV</sequence>
<feature type="non-terminal residue" evidence="1">
    <location>
        <position position="265"/>
    </location>
</feature>
<gene>
    <name evidence="1" type="ORF">S01H1_43295</name>
</gene>
<name>X0UHG2_9ZZZZ</name>
<feature type="non-terminal residue" evidence="1">
    <location>
        <position position="1"/>
    </location>
</feature>
<protein>
    <submittedName>
        <fullName evidence="1">Uncharacterized protein</fullName>
    </submittedName>
</protein>